<evidence type="ECO:0000259" key="1">
    <source>
        <dbReference type="PROSITE" id="PS50822"/>
    </source>
</evidence>
<organism evidence="2 3">
    <name type="scientific">Indicator maculatus</name>
    <name type="common">spotted honeyguide</name>
    <dbReference type="NCBI Taxonomy" id="545262"/>
    <lineage>
        <taxon>Eukaryota</taxon>
        <taxon>Metazoa</taxon>
        <taxon>Chordata</taxon>
        <taxon>Craniata</taxon>
        <taxon>Vertebrata</taxon>
        <taxon>Euteleostomi</taxon>
        <taxon>Archelosauria</taxon>
        <taxon>Archosauria</taxon>
        <taxon>Dinosauria</taxon>
        <taxon>Saurischia</taxon>
        <taxon>Theropoda</taxon>
        <taxon>Coelurosauria</taxon>
        <taxon>Aves</taxon>
        <taxon>Neognathae</taxon>
        <taxon>Neoaves</taxon>
        <taxon>Telluraves</taxon>
        <taxon>Coraciimorphae</taxon>
        <taxon>Piciformes</taxon>
        <taxon>Indicatoridae</taxon>
        <taxon>Indicator</taxon>
    </lineage>
</organism>
<dbReference type="PANTHER" id="PTHR22891">
    <property type="entry name" value="EUKARYOTIC TRANSLATION INITIATION FACTOR 2C"/>
    <property type="match status" value="1"/>
</dbReference>
<dbReference type="OrthoDB" id="445936at2759"/>
<dbReference type="Pfam" id="PF02171">
    <property type="entry name" value="Piwi"/>
    <property type="match status" value="1"/>
</dbReference>
<evidence type="ECO:0000313" key="2">
    <source>
        <dbReference type="EMBL" id="NXN19805.1"/>
    </source>
</evidence>
<comment type="caution">
    <text evidence="2">The sequence shown here is derived from an EMBL/GenBank/DDBJ whole genome shotgun (WGS) entry which is preliminary data.</text>
</comment>
<dbReference type="AlphaFoldDB" id="A0A7L1H1E3"/>
<dbReference type="EMBL" id="VXBD01015645">
    <property type="protein sequence ID" value="NXN19805.1"/>
    <property type="molecule type" value="Genomic_DNA"/>
</dbReference>
<feature type="non-terminal residue" evidence="2">
    <location>
        <position position="1"/>
    </location>
</feature>
<dbReference type="FunFam" id="3.40.50.2300:FF:000141">
    <property type="entry name" value="piwi-like protein 2 isoform X1"/>
    <property type="match status" value="1"/>
</dbReference>
<evidence type="ECO:0000313" key="3">
    <source>
        <dbReference type="Proteomes" id="UP000557230"/>
    </source>
</evidence>
<dbReference type="Proteomes" id="UP000557230">
    <property type="component" value="Unassembled WGS sequence"/>
</dbReference>
<feature type="non-terminal residue" evidence="2">
    <location>
        <position position="247"/>
    </location>
</feature>
<feature type="domain" description="Piwi" evidence="1">
    <location>
        <begin position="178"/>
        <end position="247"/>
    </location>
</feature>
<dbReference type="SUPFAM" id="SSF53098">
    <property type="entry name" value="Ribonuclease H-like"/>
    <property type="match status" value="1"/>
</dbReference>
<dbReference type="PROSITE" id="PS50822">
    <property type="entry name" value="PIWI"/>
    <property type="match status" value="1"/>
</dbReference>
<proteinExistence type="predicted"/>
<sequence>MVLLVPELAFMTGLPEKRRDSRMVKEVMRELHQSPRQHYQRLTNLLHRIRAKPEALQELTRWGLRLEPDIHMTQGRILPSERINLRHSSFTPSEELIWSKEVTREASISTISMRHWLLVYPRKLQDLARDLVITMENICSPLGMQISRPALVELKDDRIETYAKGIRSFLSAEDKVQLLLCLISGNREDLYAAIKKLCCLQSPVPSQVINAQSLGSQFNKMRAVVYKVLLQINCKLGGELWGVDIPL</sequence>
<keyword evidence="3" id="KW-1185">Reference proteome</keyword>
<dbReference type="InterPro" id="IPR003165">
    <property type="entry name" value="Piwi"/>
</dbReference>
<dbReference type="GO" id="GO:0003676">
    <property type="term" value="F:nucleic acid binding"/>
    <property type="evidence" value="ECO:0007669"/>
    <property type="project" value="InterPro"/>
</dbReference>
<name>A0A7L1H1E3_9PICI</name>
<accession>A0A7L1H1E3</accession>
<gene>
    <name evidence="2" type="primary">Piwil2</name>
    <name evidence="2" type="ORF">INDMAC_R10024</name>
</gene>
<dbReference type="InterPro" id="IPR012337">
    <property type="entry name" value="RNaseH-like_sf"/>
</dbReference>
<reference evidence="2 3" key="1">
    <citation type="submission" date="2019-09" db="EMBL/GenBank/DDBJ databases">
        <title>Bird 10,000 Genomes (B10K) Project - Family phase.</title>
        <authorList>
            <person name="Zhang G."/>
        </authorList>
    </citation>
    <scope>NUCLEOTIDE SEQUENCE [LARGE SCALE GENOMIC DNA]</scope>
    <source>
        <strain evidence="2">B10K-DU-001-78</strain>
        <tissue evidence="2">Muscle</tissue>
    </source>
</reference>
<protein>
    <submittedName>
        <fullName evidence="2">PIWL2 protein</fullName>
    </submittedName>
</protein>
<dbReference type="Gene3D" id="3.40.50.2300">
    <property type="match status" value="1"/>
</dbReference>